<evidence type="ECO:0000256" key="2">
    <source>
        <dbReference type="ARBA" id="ARBA00022857"/>
    </source>
</evidence>
<evidence type="ECO:0008006" key="6">
    <source>
        <dbReference type="Google" id="ProtNLM"/>
    </source>
</evidence>
<evidence type="ECO:0000256" key="1">
    <source>
        <dbReference type="ARBA" id="ARBA00006484"/>
    </source>
</evidence>
<dbReference type="PANTHER" id="PTHR43544">
    <property type="entry name" value="SHORT-CHAIN DEHYDROGENASE/REDUCTASE"/>
    <property type="match status" value="1"/>
</dbReference>
<dbReference type="Proteomes" id="UP001270362">
    <property type="component" value="Unassembled WGS sequence"/>
</dbReference>
<dbReference type="PRINTS" id="PR00081">
    <property type="entry name" value="GDHRDH"/>
</dbReference>
<dbReference type="InterPro" id="IPR036291">
    <property type="entry name" value="NAD(P)-bd_dom_sf"/>
</dbReference>
<reference evidence="4" key="1">
    <citation type="journal article" date="2023" name="Mol. Phylogenet. Evol.">
        <title>Genome-scale phylogeny and comparative genomics of the fungal order Sordariales.</title>
        <authorList>
            <person name="Hensen N."/>
            <person name="Bonometti L."/>
            <person name="Westerberg I."/>
            <person name="Brannstrom I.O."/>
            <person name="Guillou S."/>
            <person name="Cros-Aarteil S."/>
            <person name="Calhoun S."/>
            <person name="Haridas S."/>
            <person name="Kuo A."/>
            <person name="Mondo S."/>
            <person name="Pangilinan J."/>
            <person name="Riley R."/>
            <person name="LaButti K."/>
            <person name="Andreopoulos B."/>
            <person name="Lipzen A."/>
            <person name="Chen C."/>
            <person name="Yan M."/>
            <person name="Daum C."/>
            <person name="Ng V."/>
            <person name="Clum A."/>
            <person name="Steindorff A."/>
            <person name="Ohm R.A."/>
            <person name="Martin F."/>
            <person name="Silar P."/>
            <person name="Natvig D.O."/>
            <person name="Lalanne C."/>
            <person name="Gautier V."/>
            <person name="Ament-Velasquez S.L."/>
            <person name="Kruys A."/>
            <person name="Hutchinson M.I."/>
            <person name="Powell A.J."/>
            <person name="Barry K."/>
            <person name="Miller A.N."/>
            <person name="Grigoriev I.V."/>
            <person name="Debuchy R."/>
            <person name="Gladieux P."/>
            <person name="Hiltunen Thoren M."/>
            <person name="Johannesson H."/>
        </authorList>
    </citation>
    <scope>NUCLEOTIDE SEQUENCE</scope>
    <source>
        <strain evidence="4">CBS 314.62</strain>
    </source>
</reference>
<accession>A0AAE1CC00</accession>
<dbReference type="PROSITE" id="PS00061">
    <property type="entry name" value="ADH_SHORT"/>
    <property type="match status" value="1"/>
</dbReference>
<organism evidence="4 5">
    <name type="scientific">Podospora appendiculata</name>
    <dbReference type="NCBI Taxonomy" id="314037"/>
    <lineage>
        <taxon>Eukaryota</taxon>
        <taxon>Fungi</taxon>
        <taxon>Dikarya</taxon>
        <taxon>Ascomycota</taxon>
        <taxon>Pezizomycotina</taxon>
        <taxon>Sordariomycetes</taxon>
        <taxon>Sordariomycetidae</taxon>
        <taxon>Sordariales</taxon>
        <taxon>Podosporaceae</taxon>
        <taxon>Podospora</taxon>
    </lineage>
</organism>
<protein>
    <recommendedName>
        <fullName evidence="6">Aflatoxin biosynthesis ketoreductase nor-1</fullName>
    </recommendedName>
</protein>
<keyword evidence="3" id="KW-0560">Oxidoreductase</keyword>
<dbReference type="Pfam" id="PF00106">
    <property type="entry name" value="adh_short"/>
    <property type="match status" value="1"/>
</dbReference>
<evidence type="ECO:0000256" key="3">
    <source>
        <dbReference type="ARBA" id="ARBA00023002"/>
    </source>
</evidence>
<dbReference type="PANTHER" id="PTHR43544:SF7">
    <property type="entry name" value="NADB-LER2"/>
    <property type="match status" value="1"/>
</dbReference>
<evidence type="ECO:0000313" key="5">
    <source>
        <dbReference type="Proteomes" id="UP001270362"/>
    </source>
</evidence>
<comment type="similarity">
    <text evidence="1">Belongs to the short-chain dehydrogenases/reductases (SDR) family.</text>
</comment>
<gene>
    <name evidence="4" type="ORF">B0T22DRAFT_458686</name>
</gene>
<dbReference type="InterPro" id="IPR051468">
    <property type="entry name" value="Fungal_SecMetab_SDRs"/>
</dbReference>
<sequence>MSENTVYLITGANRGIGLALASLLTKRPNTTVIATLRKHTPETSIRFVAAQNQAHTASKLVTVLLDDENAPISSATLPARLAADHGITRVDVVVANAGASSGFKNIAQTDPEDLLYDFTINAVGPVRLFKAVWPILKTAERARFVLISSSVGSIGALEDESLPSTAYGMSKAAANWFAKKLSVEFKGEGLLVGIVHPGWVKTAMGQGIADAVNFGEPPMGVEDSAKGVLEQIDYLTSETSGKFLTYNGDELPW</sequence>
<dbReference type="CDD" id="cd05325">
    <property type="entry name" value="carb_red_sniffer_like_SDR_c"/>
    <property type="match status" value="1"/>
</dbReference>
<name>A0AAE1CC00_9PEZI</name>
<keyword evidence="5" id="KW-1185">Reference proteome</keyword>
<dbReference type="Gene3D" id="3.40.50.720">
    <property type="entry name" value="NAD(P)-binding Rossmann-like Domain"/>
    <property type="match status" value="1"/>
</dbReference>
<dbReference type="GO" id="GO:0016491">
    <property type="term" value="F:oxidoreductase activity"/>
    <property type="evidence" value="ECO:0007669"/>
    <property type="project" value="UniProtKB-KW"/>
</dbReference>
<proteinExistence type="inferred from homology"/>
<dbReference type="GO" id="GO:0005737">
    <property type="term" value="C:cytoplasm"/>
    <property type="evidence" value="ECO:0007669"/>
    <property type="project" value="TreeGrafter"/>
</dbReference>
<dbReference type="AlphaFoldDB" id="A0AAE1CC00"/>
<dbReference type="EMBL" id="JAULSO010000002">
    <property type="protein sequence ID" value="KAK3688098.1"/>
    <property type="molecule type" value="Genomic_DNA"/>
</dbReference>
<keyword evidence="2" id="KW-0521">NADP</keyword>
<reference evidence="4" key="2">
    <citation type="submission" date="2023-06" db="EMBL/GenBank/DDBJ databases">
        <authorList>
            <consortium name="Lawrence Berkeley National Laboratory"/>
            <person name="Haridas S."/>
            <person name="Hensen N."/>
            <person name="Bonometti L."/>
            <person name="Westerberg I."/>
            <person name="Brannstrom I.O."/>
            <person name="Guillou S."/>
            <person name="Cros-Aarteil S."/>
            <person name="Calhoun S."/>
            <person name="Kuo A."/>
            <person name="Mondo S."/>
            <person name="Pangilinan J."/>
            <person name="Riley R."/>
            <person name="Labutti K."/>
            <person name="Andreopoulos B."/>
            <person name="Lipzen A."/>
            <person name="Chen C."/>
            <person name="Yanf M."/>
            <person name="Daum C."/>
            <person name="Ng V."/>
            <person name="Clum A."/>
            <person name="Steindorff A."/>
            <person name="Ohm R."/>
            <person name="Martin F."/>
            <person name="Silar P."/>
            <person name="Natvig D."/>
            <person name="Lalanne C."/>
            <person name="Gautier V."/>
            <person name="Ament-Velasquez S.L."/>
            <person name="Kruys A."/>
            <person name="Hutchinson M.I."/>
            <person name="Powell A.J."/>
            <person name="Barry K."/>
            <person name="Miller A.N."/>
            <person name="Grigoriev I.V."/>
            <person name="Debuchy R."/>
            <person name="Gladieux P."/>
            <person name="Thoren M.H."/>
            <person name="Johannesson H."/>
        </authorList>
    </citation>
    <scope>NUCLEOTIDE SEQUENCE</scope>
    <source>
        <strain evidence="4">CBS 314.62</strain>
    </source>
</reference>
<dbReference type="SUPFAM" id="SSF51735">
    <property type="entry name" value="NAD(P)-binding Rossmann-fold domains"/>
    <property type="match status" value="1"/>
</dbReference>
<dbReference type="InterPro" id="IPR020904">
    <property type="entry name" value="Sc_DH/Rdtase_CS"/>
</dbReference>
<evidence type="ECO:0000313" key="4">
    <source>
        <dbReference type="EMBL" id="KAK3688098.1"/>
    </source>
</evidence>
<comment type="caution">
    <text evidence="4">The sequence shown here is derived from an EMBL/GenBank/DDBJ whole genome shotgun (WGS) entry which is preliminary data.</text>
</comment>
<dbReference type="InterPro" id="IPR002347">
    <property type="entry name" value="SDR_fam"/>
</dbReference>